<dbReference type="InterPro" id="IPR036691">
    <property type="entry name" value="Endo/exonu/phosph_ase_sf"/>
</dbReference>
<dbReference type="EMBL" id="NKUJ01000570">
    <property type="protein sequence ID" value="RMJ02353.1"/>
    <property type="molecule type" value="Genomic_DNA"/>
</dbReference>
<feature type="signal peptide" evidence="1">
    <location>
        <begin position="1"/>
        <end position="23"/>
    </location>
</feature>
<evidence type="ECO:0000259" key="2">
    <source>
        <dbReference type="Pfam" id="PF03372"/>
    </source>
</evidence>
<dbReference type="InterPro" id="IPR013783">
    <property type="entry name" value="Ig-like_fold"/>
</dbReference>
<evidence type="ECO:0000256" key="1">
    <source>
        <dbReference type="SAM" id="SignalP"/>
    </source>
</evidence>
<gene>
    <name evidence="3" type="ORF">CDV36_015374</name>
</gene>
<sequence length="516" mass="58675">MYFPKPLLAVISALLFLTLSARANKLEPEGGVLQLVGDEPRFTFDYETRDPHEKNWIGLYYEAGQGLIPNWGEQYTKNSVSWKYAPKRKGRVTLETQGLKPGRYTAFFHARDKYVWLAPPFDVFITKKEEHNLEFVVDEITLPDARGSDPYTATVAGLIRGGNKGVKFYDGTPLPNWLWLSTDGTISGKPWRTSKGAEFVVWAKRGNSLASLKVKIGVRSRTEVKVPQLRVMTYNLWFGGEKFKDYHDKQLRFIINSKADIIGIQEDGSGKRVKALAEALGWYYWASEVSPSILSKYPIESTSGVINRSGGARIKLDDDWQMVNFWVAHLNYKPYGPYDFCYSGMKADKVMQREYDSGRPTQVEDTLKAMKYDLRSADIEPLFLVGDFNAPSHLDWTDKRKKKNCGQGKFNWPTSMKPTEAGMIDSYRAAHPNPDDDEGITYGPITPWNKDWGKEEPYERLDFIYHKGAGLEVVDSWVMKPPKSGHPLDEWTSDHSAVMTLFNISGEIGEIGDLRK</sequence>
<feature type="domain" description="Endonuclease/exonuclease/phosphatase" evidence="2">
    <location>
        <begin position="232"/>
        <end position="495"/>
    </location>
</feature>
<reference evidence="3 4" key="1">
    <citation type="submission" date="2017-06" db="EMBL/GenBank/DDBJ databases">
        <title>Comparative genomic analysis of Ambrosia Fusariam Clade fungi.</title>
        <authorList>
            <person name="Stajich J.E."/>
            <person name="Carrillo J."/>
            <person name="Kijimoto T."/>
            <person name="Eskalen A."/>
            <person name="O'Donnell K."/>
            <person name="Kasson M."/>
        </authorList>
    </citation>
    <scope>NUCLEOTIDE SEQUENCE [LARGE SCALE GENOMIC DNA]</scope>
    <source>
        <strain evidence="3">UCR3666</strain>
    </source>
</reference>
<feature type="chain" id="PRO_5018233065" description="Endonuclease/exonuclease/phosphatase domain-containing protein" evidence="1">
    <location>
        <begin position="24"/>
        <end position="516"/>
    </location>
</feature>
<name>A0A3M2RAR1_9HYPO</name>
<dbReference type="Gene3D" id="3.60.10.10">
    <property type="entry name" value="Endonuclease/exonuclease/phosphatase"/>
    <property type="match status" value="1"/>
</dbReference>
<dbReference type="PANTHER" id="PTHR41349">
    <property type="match status" value="1"/>
</dbReference>
<keyword evidence="4" id="KW-1185">Reference proteome</keyword>
<organism evidence="3 4">
    <name type="scientific">Fusarium kuroshium</name>
    <dbReference type="NCBI Taxonomy" id="2010991"/>
    <lineage>
        <taxon>Eukaryota</taxon>
        <taxon>Fungi</taxon>
        <taxon>Dikarya</taxon>
        <taxon>Ascomycota</taxon>
        <taxon>Pezizomycotina</taxon>
        <taxon>Sordariomycetes</taxon>
        <taxon>Hypocreomycetidae</taxon>
        <taxon>Hypocreales</taxon>
        <taxon>Nectriaceae</taxon>
        <taxon>Fusarium</taxon>
        <taxon>Fusarium solani species complex</taxon>
    </lineage>
</organism>
<comment type="caution">
    <text evidence="3">The sequence shown here is derived from an EMBL/GenBank/DDBJ whole genome shotgun (WGS) entry which is preliminary data.</text>
</comment>
<dbReference type="Gene3D" id="2.60.40.10">
    <property type="entry name" value="Immunoglobulins"/>
    <property type="match status" value="1"/>
</dbReference>
<dbReference type="GO" id="GO:0003824">
    <property type="term" value="F:catalytic activity"/>
    <property type="evidence" value="ECO:0007669"/>
    <property type="project" value="InterPro"/>
</dbReference>
<dbReference type="Proteomes" id="UP000277212">
    <property type="component" value="Unassembled WGS sequence"/>
</dbReference>
<dbReference type="SUPFAM" id="SSF56219">
    <property type="entry name" value="DNase I-like"/>
    <property type="match status" value="1"/>
</dbReference>
<dbReference type="Pfam" id="PF03372">
    <property type="entry name" value="Exo_endo_phos"/>
    <property type="match status" value="1"/>
</dbReference>
<keyword evidence="1" id="KW-0732">Signal</keyword>
<evidence type="ECO:0000313" key="3">
    <source>
        <dbReference type="EMBL" id="RMJ02353.1"/>
    </source>
</evidence>
<dbReference type="OrthoDB" id="276515at2759"/>
<proteinExistence type="predicted"/>
<evidence type="ECO:0000313" key="4">
    <source>
        <dbReference type="Proteomes" id="UP000277212"/>
    </source>
</evidence>
<protein>
    <recommendedName>
        <fullName evidence="2">Endonuclease/exonuclease/phosphatase domain-containing protein</fullName>
    </recommendedName>
</protein>
<dbReference type="PANTHER" id="PTHR41349:SF1">
    <property type="entry name" value="PROTEIN CBG08683"/>
    <property type="match status" value="1"/>
</dbReference>
<dbReference type="STRING" id="2010991.A0A3M2RAR1"/>
<dbReference type="AlphaFoldDB" id="A0A3M2RAR1"/>
<accession>A0A3M2RAR1</accession>
<dbReference type="InterPro" id="IPR005135">
    <property type="entry name" value="Endo/exonuclease/phosphatase"/>
</dbReference>